<evidence type="ECO:0000313" key="3">
    <source>
        <dbReference type="Proteomes" id="UP000242310"/>
    </source>
</evidence>
<gene>
    <name evidence="2" type="ORF">B0H94_101206</name>
</gene>
<name>A0A2P8HYK6_9BACI</name>
<keyword evidence="3" id="KW-1185">Reference proteome</keyword>
<dbReference type="OrthoDB" id="2382149at2"/>
<proteinExistence type="inferred from homology"/>
<sequence>MPGFFLGPIKLVENDGVVNFGDAFNISPSYAAKSVNGPGSDNLGGIIVTNNGLNITSAYDPDLIDQNVKKLY</sequence>
<dbReference type="RefSeq" id="WP_106587367.1">
    <property type="nucleotide sequence ID" value="NZ_PYAV01000001.1"/>
</dbReference>
<organism evidence="2 3">
    <name type="scientific">Salsuginibacillus halophilus</name>
    <dbReference type="NCBI Taxonomy" id="517424"/>
    <lineage>
        <taxon>Bacteria</taxon>
        <taxon>Bacillati</taxon>
        <taxon>Bacillota</taxon>
        <taxon>Bacilli</taxon>
        <taxon>Bacillales</taxon>
        <taxon>Bacillaceae</taxon>
        <taxon>Salsuginibacillus</taxon>
    </lineage>
</organism>
<comment type="similarity">
    <text evidence="1">Belongs to the GerPA/GerPF family.</text>
</comment>
<dbReference type="Proteomes" id="UP000242310">
    <property type="component" value="Unassembled WGS sequence"/>
</dbReference>
<protein>
    <submittedName>
        <fullName evidence="2">Spore germination protein PA/spore germination protein PF</fullName>
    </submittedName>
</protein>
<dbReference type="PANTHER" id="PTHR37808">
    <property type="entry name" value="SPORE GERMINATION PROTEIN-LIKE PROTEIN YDZR-RELATED"/>
    <property type="match status" value="1"/>
</dbReference>
<evidence type="ECO:0000256" key="1">
    <source>
        <dbReference type="ARBA" id="ARBA00008103"/>
    </source>
</evidence>
<dbReference type="AlphaFoldDB" id="A0A2P8HYK6"/>
<dbReference type="InterPro" id="IPR019618">
    <property type="entry name" value="Spore_germination_GerPA"/>
</dbReference>
<accession>A0A2P8HYK6</accession>
<reference evidence="2 3" key="1">
    <citation type="submission" date="2018-03" db="EMBL/GenBank/DDBJ databases">
        <title>Genomic Encyclopedia of Type Strains, Phase III (KMG-III): the genomes of soil and plant-associated and newly described type strains.</title>
        <authorList>
            <person name="Whitman W."/>
        </authorList>
    </citation>
    <scope>NUCLEOTIDE SEQUENCE [LARGE SCALE GENOMIC DNA]</scope>
    <source>
        <strain evidence="2 3">CGMCC 1.07653</strain>
    </source>
</reference>
<comment type="caution">
    <text evidence="2">The sequence shown here is derived from an EMBL/GenBank/DDBJ whole genome shotgun (WGS) entry which is preliminary data.</text>
</comment>
<evidence type="ECO:0000313" key="2">
    <source>
        <dbReference type="EMBL" id="PSL51293.1"/>
    </source>
</evidence>
<dbReference type="Pfam" id="PF10676">
    <property type="entry name" value="gerPA"/>
    <property type="match status" value="1"/>
</dbReference>
<dbReference type="PANTHER" id="PTHR37808:SF1">
    <property type="entry name" value="SPORE GERMINATION PROTEIN-LIKE PROTEIN YDZR"/>
    <property type="match status" value="1"/>
</dbReference>
<dbReference type="EMBL" id="PYAV01000001">
    <property type="protein sequence ID" value="PSL51293.1"/>
    <property type="molecule type" value="Genomic_DNA"/>
</dbReference>